<accession>A0A2S0VRT4</accession>
<dbReference type="NCBIfam" id="TIGR01782">
    <property type="entry name" value="TonB-Xanth-Caul"/>
    <property type="match status" value="1"/>
</dbReference>
<evidence type="ECO:0000256" key="2">
    <source>
        <dbReference type="ARBA" id="ARBA00023136"/>
    </source>
</evidence>
<comment type="subcellular location">
    <subcellularLocation>
        <location evidence="1">Cell outer membrane</location>
    </subcellularLocation>
</comment>
<keyword evidence="2" id="KW-0472">Membrane</keyword>
<dbReference type="InterPro" id="IPR010104">
    <property type="entry name" value="TonB_rcpt_bac"/>
</dbReference>
<feature type="domain" description="TonB-dependent receptor plug" evidence="6">
    <location>
        <begin position="65"/>
        <end position="164"/>
    </location>
</feature>
<dbReference type="InterPro" id="IPR037066">
    <property type="entry name" value="Plug_dom_sf"/>
</dbReference>
<evidence type="ECO:0000256" key="5">
    <source>
        <dbReference type="SAM" id="SignalP"/>
    </source>
</evidence>
<dbReference type="Proteomes" id="UP000244441">
    <property type="component" value="Chromosome"/>
</dbReference>
<dbReference type="EMBL" id="CP026604">
    <property type="protein sequence ID" value="AWB66931.1"/>
    <property type="molecule type" value="Genomic_DNA"/>
</dbReference>
<dbReference type="Pfam" id="PF07715">
    <property type="entry name" value="Plug"/>
    <property type="match status" value="1"/>
</dbReference>
<dbReference type="AlphaFoldDB" id="A0A2S0VRT4"/>
<dbReference type="PANTHER" id="PTHR40980:SF3">
    <property type="entry name" value="TONB-DEPENDENT RECEPTOR-LIKE BETA-BARREL DOMAIN-CONTAINING PROTEIN"/>
    <property type="match status" value="1"/>
</dbReference>
<dbReference type="SUPFAM" id="SSF56935">
    <property type="entry name" value="Porins"/>
    <property type="match status" value="1"/>
</dbReference>
<dbReference type="Gene3D" id="2.40.170.20">
    <property type="entry name" value="TonB-dependent receptor, beta-barrel domain"/>
    <property type="match status" value="1"/>
</dbReference>
<keyword evidence="7" id="KW-0675">Receptor</keyword>
<keyword evidence="8" id="KW-1185">Reference proteome</keyword>
<reference evidence="7 8" key="1">
    <citation type="submission" date="2018-01" db="EMBL/GenBank/DDBJ databases">
        <title>Genome sequence of a Cantenovulum-like bacteria.</title>
        <authorList>
            <person name="Tan W.R."/>
            <person name="Lau N.-S."/>
            <person name="Go F."/>
            <person name="Amirul A.-A.A."/>
        </authorList>
    </citation>
    <scope>NUCLEOTIDE SEQUENCE [LARGE SCALE GENOMIC DNA]</scope>
    <source>
        <strain evidence="7 8">CCB-QB4</strain>
    </source>
</reference>
<dbReference type="RefSeq" id="WP_108602987.1">
    <property type="nucleotide sequence ID" value="NZ_CP026604.1"/>
</dbReference>
<dbReference type="PANTHER" id="PTHR40980">
    <property type="entry name" value="PLUG DOMAIN-CONTAINING PROTEIN"/>
    <property type="match status" value="1"/>
</dbReference>
<dbReference type="OrthoDB" id="8727862at2"/>
<organism evidence="7 8">
    <name type="scientific">Saccharobesus litoralis</name>
    <dbReference type="NCBI Taxonomy" id="2172099"/>
    <lineage>
        <taxon>Bacteria</taxon>
        <taxon>Pseudomonadati</taxon>
        <taxon>Pseudomonadota</taxon>
        <taxon>Gammaproteobacteria</taxon>
        <taxon>Alteromonadales</taxon>
        <taxon>Alteromonadaceae</taxon>
        <taxon>Saccharobesus</taxon>
    </lineage>
</organism>
<protein>
    <submittedName>
        <fullName evidence="7">TonB-dependent receptor</fullName>
    </submittedName>
</protein>
<gene>
    <name evidence="7" type="ORF">C2869_11005</name>
</gene>
<keyword evidence="3" id="KW-0998">Cell outer membrane</keyword>
<evidence type="ECO:0000313" key="7">
    <source>
        <dbReference type="EMBL" id="AWB66931.1"/>
    </source>
</evidence>
<evidence type="ECO:0000259" key="6">
    <source>
        <dbReference type="Pfam" id="PF07715"/>
    </source>
</evidence>
<feature type="chain" id="PRO_5015496317" evidence="5">
    <location>
        <begin position="26"/>
        <end position="1064"/>
    </location>
</feature>
<proteinExistence type="predicted"/>
<evidence type="ECO:0000313" key="8">
    <source>
        <dbReference type="Proteomes" id="UP000244441"/>
    </source>
</evidence>
<keyword evidence="5" id="KW-0732">Signal</keyword>
<keyword evidence="4" id="KW-0175">Coiled coil</keyword>
<evidence type="ECO:0000256" key="3">
    <source>
        <dbReference type="ARBA" id="ARBA00023237"/>
    </source>
</evidence>
<evidence type="ECO:0000256" key="1">
    <source>
        <dbReference type="ARBA" id="ARBA00004442"/>
    </source>
</evidence>
<sequence>MNHFKPNLITMAVLATSLSATQALANEAENDEQLAQEQAQDTEVIEVRGFQRSVIESVNMKRFSDTMVDAITADDLGSLPDLSIADALSRLPGVTSVRNGGQSSELNIRGLSGQYVFSTLNGREQVSSSGGRTVEFSQFPSELITTAQVHKSQKASLIEGGVAGTIDLQTANPLNISEEQKFNLNAQLTSNSRAGDHPDAASVGHRLSLSYQGKFLDETLGVALGVARLFQPSVSTQFVGYDFNYDQVRYDGITGKSDCGNPDTDAFWRENSCLAYSSGFEMMARGGEDVRNGVMSAIVWQPTDELTMKADAFYSQFDSKKWDRGLSVNGLWGVNSTEHLRTLELSDPIVIGNEDNGYSLIGGTYHASLSNPFAQYDANEPCKAISNGKVQAPCQDANGNSGVNPLHITNMADDATTNSEVLTLGFNTTWQNDEFKVSLDLSHSKASEDSFDRTMSILMFEDASAATPKVETDLVMQYQMNALQVPQVNISNAAGQAIDFTDINKMMVTSYSQFPRFEENQADAVRLDFQYFMDNDFLSSLEAGVRASKRTHTLERGVWSYGGPGHFEDGQHLNKRSWDDMRAGNYIVWEGGKEKHRFAPYQLSADEVTVVDLGGEFSSLPSFLAIDNEAILDKWLVDSQGNPLSREAVDVWDGADWTITNDRDITEKVTSAFFMANIDTTVFDMPLTGNIGVRWVETEQTAFGVTPAPSSREFKRDADGNIVEDKDGQQILETIETGDPITDDVGKTEASHRYTQISHKFDNILPSLNLSLGITDNDYIKFAVARVMARPDMAQMAVSGNYNYQNKRPRDGKNVVNVDMTTSPYLEPFLATQVDLSFEHYFAETDGNLFIALYNKDIESFTDTTTIFDFDFAAAGIELPETNDSGQAVEPGDLSVTVNNEKGGYVRGYEIGYTQTFKFLPGAWSGLGFTGSYSHTESEIQRTINIGNGQGDVNTPIEGLSPNIYSFTLFYNYEGIIDTYLNARHREGYLGRQIATGQDQSAYFTEETILDYQVKYSVNDNLNVTLSINNLTDEANRSYFGDKTKTGTIQYFGRNYFLGMNYSF</sequence>
<dbReference type="KEGG" id="cate:C2869_11005"/>
<feature type="signal peptide" evidence="5">
    <location>
        <begin position="1"/>
        <end position="25"/>
    </location>
</feature>
<dbReference type="InterPro" id="IPR012910">
    <property type="entry name" value="Plug_dom"/>
</dbReference>
<dbReference type="InterPro" id="IPR036942">
    <property type="entry name" value="Beta-barrel_TonB_sf"/>
</dbReference>
<name>A0A2S0VRT4_9ALTE</name>
<dbReference type="GO" id="GO:0009279">
    <property type="term" value="C:cell outer membrane"/>
    <property type="evidence" value="ECO:0007669"/>
    <property type="project" value="UniProtKB-SubCell"/>
</dbReference>
<feature type="coiled-coil region" evidence="4">
    <location>
        <begin position="18"/>
        <end position="45"/>
    </location>
</feature>
<evidence type="ECO:0000256" key="4">
    <source>
        <dbReference type="SAM" id="Coils"/>
    </source>
</evidence>
<dbReference type="Gene3D" id="2.170.130.10">
    <property type="entry name" value="TonB-dependent receptor, plug domain"/>
    <property type="match status" value="1"/>
</dbReference>